<dbReference type="CDD" id="cd01310">
    <property type="entry name" value="TatD_DNAse"/>
    <property type="match status" value="1"/>
</dbReference>
<feature type="binding site" evidence="3">
    <location>
        <position position="10"/>
    </location>
    <ligand>
        <name>a divalent metal cation</name>
        <dbReference type="ChEBI" id="CHEBI:60240"/>
        <label>1</label>
    </ligand>
</feature>
<dbReference type="InterPro" id="IPR018228">
    <property type="entry name" value="DNase_TatD-rel_CS"/>
</dbReference>
<dbReference type="InterPro" id="IPR001130">
    <property type="entry name" value="TatD-like"/>
</dbReference>
<sequence length="255" mass="29548">MYKLVDSHCHVNDIQYKDNKEEIIKEIKENMEFVVCSGWDYDSSIEAINIANENDNIYASIGFHPTDISKITDEKLLELENLAKTNKKIVGIGEIGLDYHWMTDEKEVQKKFFRMQIELAKRVNKAVVIHTREALADTIEILDEYKDVYGVLHCYPGSYEAVLPILDRYYVSVGGVLTFKNGRKTKEMLSKVPIEKVVLETDSPYLTPTPFRGRINKPIYTHYVAEEIARIKEMSYQDVIDITTKNAYEVYKICK</sequence>
<evidence type="ECO:0000313" key="4">
    <source>
        <dbReference type="EMBL" id="VWL85763.1"/>
    </source>
</evidence>
<proteinExistence type="predicted"/>
<evidence type="ECO:0000256" key="1">
    <source>
        <dbReference type="ARBA" id="ARBA00022723"/>
    </source>
</evidence>
<dbReference type="SUPFAM" id="SSF51556">
    <property type="entry name" value="Metallo-dependent hydrolases"/>
    <property type="match status" value="1"/>
</dbReference>
<keyword evidence="5" id="KW-1185">Reference proteome</keyword>
<organism evidence="4 5">
    <name type="scientific">Oceanivirga miroungae</name>
    <dbReference type="NCBI Taxonomy" id="1130046"/>
    <lineage>
        <taxon>Bacteria</taxon>
        <taxon>Fusobacteriati</taxon>
        <taxon>Fusobacteriota</taxon>
        <taxon>Fusobacteriia</taxon>
        <taxon>Fusobacteriales</taxon>
        <taxon>Leptotrichiaceae</taxon>
        <taxon>Oceanivirga</taxon>
    </lineage>
</organism>
<dbReference type="PIRSF" id="PIRSF005902">
    <property type="entry name" value="DNase_TatD"/>
    <property type="match status" value="1"/>
</dbReference>
<keyword evidence="2 4" id="KW-0378">Hydrolase</keyword>
<dbReference type="NCBIfam" id="TIGR00010">
    <property type="entry name" value="YchF/TatD family DNA exonuclease"/>
    <property type="match status" value="1"/>
</dbReference>
<protein>
    <submittedName>
        <fullName evidence="4">TatD family hydrolase</fullName>
    </submittedName>
</protein>
<name>A0A6I8MC17_9FUSO</name>
<dbReference type="GO" id="GO:0004536">
    <property type="term" value="F:DNA nuclease activity"/>
    <property type="evidence" value="ECO:0007669"/>
    <property type="project" value="InterPro"/>
</dbReference>
<dbReference type="InterPro" id="IPR032466">
    <property type="entry name" value="Metal_Hydrolase"/>
</dbReference>
<dbReference type="Gene3D" id="3.20.20.140">
    <property type="entry name" value="Metal-dependent hydrolases"/>
    <property type="match status" value="1"/>
</dbReference>
<accession>A0A6I8MC17</accession>
<dbReference type="GO" id="GO:0005829">
    <property type="term" value="C:cytosol"/>
    <property type="evidence" value="ECO:0007669"/>
    <property type="project" value="TreeGrafter"/>
</dbReference>
<dbReference type="PROSITE" id="PS01137">
    <property type="entry name" value="TATD_1"/>
    <property type="match status" value="1"/>
</dbReference>
<feature type="binding site" evidence="3">
    <location>
        <position position="202"/>
    </location>
    <ligand>
        <name>a divalent metal cation</name>
        <dbReference type="ChEBI" id="CHEBI:60240"/>
        <label>1</label>
    </ligand>
</feature>
<dbReference type="InterPro" id="IPR015991">
    <property type="entry name" value="TatD/YcfH-like"/>
</dbReference>
<keyword evidence="1 3" id="KW-0479">Metal-binding</keyword>
<dbReference type="GO" id="GO:0046872">
    <property type="term" value="F:metal ion binding"/>
    <property type="evidence" value="ECO:0007669"/>
    <property type="project" value="UniProtKB-KW"/>
</dbReference>
<dbReference type="Pfam" id="PF01026">
    <property type="entry name" value="TatD_DNase"/>
    <property type="match status" value="1"/>
</dbReference>
<dbReference type="PANTHER" id="PTHR46124">
    <property type="entry name" value="D-AMINOACYL-TRNA DEACYLASE"/>
    <property type="match status" value="1"/>
</dbReference>
<feature type="binding site" evidence="3">
    <location>
        <position position="94"/>
    </location>
    <ligand>
        <name>a divalent metal cation</name>
        <dbReference type="ChEBI" id="CHEBI:60240"/>
        <label>1</label>
    </ligand>
</feature>
<feature type="binding site" evidence="3">
    <location>
        <position position="130"/>
    </location>
    <ligand>
        <name>a divalent metal cation</name>
        <dbReference type="ChEBI" id="CHEBI:60240"/>
        <label>2</label>
    </ligand>
</feature>
<dbReference type="AlphaFoldDB" id="A0A6I8MC17"/>
<dbReference type="GO" id="GO:0016788">
    <property type="term" value="F:hydrolase activity, acting on ester bonds"/>
    <property type="evidence" value="ECO:0007669"/>
    <property type="project" value="InterPro"/>
</dbReference>
<dbReference type="EMBL" id="CABWIB010000001">
    <property type="protein sequence ID" value="VWL85763.1"/>
    <property type="molecule type" value="Genomic_DNA"/>
</dbReference>
<feature type="binding site" evidence="3">
    <location>
        <position position="8"/>
    </location>
    <ligand>
        <name>a divalent metal cation</name>
        <dbReference type="ChEBI" id="CHEBI:60240"/>
        <label>1</label>
    </ligand>
</feature>
<dbReference type="FunFam" id="3.20.20.140:FF:000005">
    <property type="entry name" value="TatD family hydrolase"/>
    <property type="match status" value="1"/>
</dbReference>
<evidence type="ECO:0000313" key="5">
    <source>
        <dbReference type="Proteomes" id="UP000419017"/>
    </source>
</evidence>
<evidence type="ECO:0000256" key="2">
    <source>
        <dbReference type="ARBA" id="ARBA00022801"/>
    </source>
</evidence>
<gene>
    <name evidence="4" type="ORF">OMES3154_01051</name>
</gene>
<feature type="binding site" evidence="3">
    <location>
        <position position="153"/>
    </location>
    <ligand>
        <name>a divalent metal cation</name>
        <dbReference type="ChEBI" id="CHEBI:60240"/>
        <label>2</label>
    </ligand>
</feature>
<dbReference type="Proteomes" id="UP000419017">
    <property type="component" value="Unassembled WGS sequence"/>
</dbReference>
<dbReference type="RefSeq" id="WP_156683736.1">
    <property type="nucleotide sequence ID" value="NZ_CABWIB010000001.1"/>
</dbReference>
<reference evidence="4 5" key="1">
    <citation type="submission" date="2019-10" db="EMBL/GenBank/DDBJ databases">
        <authorList>
            <person name="Blom J."/>
        </authorList>
    </citation>
    <scope>NUCLEOTIDE SEQUENCE [LARGE SCALE GENOMIC DNA]</scope>
    <source>
        <strain evidence="4 5">ES3154-GLU</strain>
    </source>
</reference>
<dbReference type="PANTHER" id="PTHR46124:SF2">
    <property type="entry name" value="D-AMINOACYL-TRNA DEACYLASE"/>
    <property type="match status" value="1"/>
</dbReference>
<evidence type="ECO:0000256" key="3">
    <source>
        <dbReference type="PIRSR" id="PIRSR005902-1"/>
    </source>
</evidence>